<name>A0ABT1AE95_9RALS</name>
<protein>
    <submittedName>
        <fullName evidence="1">Uncharacterized protein</fullName>
    </submittedName>
</protein>
<reference evidence="1" key="1">
    <citation type="submission" date="2022-06" db="EMBL/GenBank/DDBJ databases">
        <authorList>
            <person name="Lu C.-H."/>
        </authorList>
    </citation>
    <scope>NUCLEOTIDE SEQUENCE</scope>
    <source>
        <strain evidence="1">21MJYT02-11</strain>
    </source>
</reference>
<dbReference type="RefSeq" id="WP_252675635.1">
    <property type="nucleotide sequence ID" value="NZ_JAMXHT010000001.1"/>
</dbReference>
<sequence>MQVHRFLFAANSREVIRVTQGNVALLIPTEVPPQAIEQFHRRLRDQFARPLAWKRRVARETLRCRAKQFHGLVRIKRRPKVRGALDARVVSSTNASATI</sequence>
<accession>A0ABT1AE95</accession>
<gene>
    <name evidence="1" type="ORF">NG900_00445</name>
</gene>
<dbReference type="EMBL" id="JAMXHT010000001">
    <property type="protein sequence ID" value="MCO5396661.1"/>
    <property type="molecule type" value="Genomic_DNA"/>
</dbReference>
<comment type="caution">
    <text evidence="1">The sequence shown here is derived from an EMBL/GenBank/DDBJ whole genome shotgun (WGS) entry which is preliminary data.</text>
</comment>
<proteinExistence type="predicted"/>
<dbReference type="Proteomes" id="UP001162811">
    <property type="component" value="Unassembled WGS sequence"/>
</dbReference>
<evidence type="ECO:0000313" key="1">
    <source>
        <dbReference type="EMBL" id="MCO5396661.1"/>
    </source>
</evidence>
<evidence type="ECO:0000313" key="2">
    <source>
        <dbReference type="Proteomes" id="UP001162811"/>
    </source>
</evidence>
<reference evidence="1" key="2">
    <citation type="journal article" date="2023" name="Front. Microbiol.">
        <title>Ralstonia chuxiongensis sp. nov., Ralstonia mojiangensis sp. nov., and Ralstonia soli sp. nov., isolated from tobacco fields, are three novel species in the family Burkholderiaceae.</title>
        <authorList>
            <person name="Lu C.H."/>
            <person name="Zhang Y.Y."/>
            <person name="Jiang N."/>
            <person name="Chen W."/>
            <person name="Shao X."/>
            <person name="Zhao Z.M."/>
            <person name="Lu W.L."/>
            <person name="Hu X."/>
            <person name="Xi Y.X."/>
            <person name="Zou S.Y."/>
            <person name="Wei Q.J."/>
            <person name="Lin Z.L."/>
            <person name="Gong L."/>
            <person name="Gai X.T."/>
            <person name="Zhang L.Q."/>
            <person name="Li J.Y."/>
            <person name="Jin Y."/>
            <person name="Xia Z.Y."/>
        </authorList>
    </citation>
    <scope>NUCLEOTIDE SEQUENCE</scope>
    <source>
        <strain evidence="1">21MJYT02-11</strain>
    </source>
</reference>
<organism evidence="1 2">
    <name type="scientific">Ralstonia soli</name>
    <dbReference type="NCBI Taxonomy" id="2953896"/>
    <lineage>
        <taxon>Bacteria</taxon>
        <taxon>Pseudomonadati</taxon>
        <taxon>Pseudomonadota</taxon>
        <taxon>Betaproteobacteria</taxon>
        <taxon>Burkholderiales</taxon>
        <taxon>Burkholderiaceae</taxon>
        <taxon>Ralstonia</taxon>
    </lineage>
</organism>
<keyword evidence="2" id="KW-1185">Reference proteome</keyword>